<dbReference type="AlphaFoldDB" id="A0A841IXH3"/>
<dbReference type="PANTHER" id="PTHR30126:SF40">
    <property type="entry name" value="HTH-TYPE TRANSCRIPTIONAL REGULATOR GLTR"/>
    <property type="match status" value="1"/>
</dbReference>
<dbReference type="SUPFAM" id="SSF46785">
    <property type="entry name" value="Winged helix' DNA-binding domain"/>
    <property type="match status" value="1"/>
</dbReference>
<protein>
    <submittedName>
        <fullName evidence="6">Molybdate transport repressor ModE-like protein</fullName>
    </submittedName>
</protein>
<gene>
    <name evidence="6" type="ORF">FHS92_001070</name>
</gene>
<dbReference type="PROSITE" id="PS50931">
    <property type="entry name" value="HTH_LYSR"/>
    <property type="match status" value="1"/>
</dbReference>
<evidence type="ECO:0000256" key="2">
    <source>
        <dbReference type="ARBA" id="ARBA00023015"/>
    </source>
</evidence>
<dbReference type="Pfam" id="PF00126">
    <property type="entry name" value="HTH_1"/>
    <property type="match status" value="1"/>
</dbReference>
<reference evidence="6 7" key="1">
    <citation type="submission" date="2020-08" db="EMBL/GenBank/DDBJ databases">
        <title>Genomic Encyclopedia of Type Strains, Phase IV (KMG-IV): sequencing the most valuable type-strain genomes for metagenomic binning, comparative biology and taxonomic classification.</title>
        <authorList>
            <person name="Goeker M."/>
        </authorList>
    </citation>
    <scope>NUCLEOTIDE SEQUENCE [LARGE SCALE GENOMIC DNA]</scope>
    <source>
        <strain evidence="6 7">DSM 102255</strain>
    </source>
</reference>
<evidence type="ECO:0000313" key="6">
    <source>
        <dbReference type="EMBL" id="MBB6123363.1"/>
    </source>
</evidence>
<sequence length="299" mass="32431">MDQAALEAFIALERTGSFTQAARLLNLSQPGFSRRISAFEEEIGTPVVERRRGRAVLTEAGRAILPLSEAALSNLQDILAAVHAIKQGSTLALTLAISGAMCQPRLLGALYQYGRDRNFRLSLRAGSSSVISELVQRREATLGLRYGDVSYPHLISTPIGVQTMVVICSPTHRLLGVSRITPEDLEEETWIGSPTALNEADGGLRKTVSRLGLRSMSVMPVSDITAQKNLIEGGFGIGLNPRDNVEKEIRAGRLAILPVGDISVEEPVTILSRKGGYMDETALGLIEHVKRFFARRDAS</sequence>
<dbReference type="Gene3D" id="3.40.190.290">
    <property type="match status" value="1"/>
</dbReference>
<keyword evidence="2" id="KW-0805">Transcription regulation</keyword>
<evidence type="ECO:0000313" key="7">
    <source>
        <dbReference type="Proteomes" id="UP000552700"/>
    </source>
</evidence>
<dbReference type="PANTHER" id="PTHR30126">
    <property type="entry name" value="HTH-TYPE TRANSCRIPTIONAL REGULATOR"/>
    <property type="match status" value="1"/>
</dbReference>
<evidence type="ECO:0000259" key="5">
    <source>
        <dbReference type="PROSITE" id="PS50931"/>
    </source>
</evidence>
<feature type="domain" description="HTH lysR-type" evidence="5">
    <location>
        <begin position="1"/>
        <end position="58"/>
    </location>
</feature>
<accession>A0A841IXH3</accession>
<keyword evidence="7" id="KW-1185">Reference proteome</keyword>
<evidence type="ECO:0000256" key="4">
    <source>
        <dbReference type="ARBA" id="ARBA00023163"/>
    </source>
</evidence>
<dbReference type="InterPro" id="IPR036388">
    <property type="entry name" value="WH-like_DNA-bd_sf"/>
</dbReference>
<evidence type="ECO:0000256" key="3">
    <source>
        <dbReference type="ARBA" id="ARBA00023125"/>
    </source>
</evidence>
<dbReference type="Gene3D" id="1.10.10.10">
    <property type="entry name" value="Winged helix-like DNA-binding domain superfamily/Winged helix DNA-binding domain"/>
    <property type="match status" value="1"/>
</dbReference>
<dbReference type="Pfam" id="PF03466">
    <property type="entry name" value="LysR_substrate"/>
    <property type="match status" value="1"/>
</dbReference>
<dbReference type="GO" id="GO:0000976">
    <property type="term" value="F:transcription cis-regulatory region binding"/>
    <property type="evidence" value="ECO:0007669"/>
    <property type="project" value="TreeGrafter"/>
</dbReference>
<comment type="similarity">
    <text evidence="1">Belongs to the LysR transcriptional regulatory family.</text>
</comment>
<evidence type="ECO:0000256" key="1">
    <source>
        <dbReference type="ARBA" id="ARBA00009437"/>
    </source>
</evidence>
<comment type="caution">
    <text evidence="6">The sequence shown here is derived from an EMBL/GenBank/DDBJ whole genome shotgun (WGS) entry which is preliminary data.</text>
</comment>
<dbReference type="InterPro" id="IPR036390">
    <property type="entry name" value="WH_DNA-bd_sf"/>
</dbReference>
<dbReference type="Proteomes" id="UP000552700">
    <property type="component" value="Unassembled WGS sequence"/>
</dbReference>
<dbReference type="RefSeq" id="WP_184078216.1">
    <property type="nucleotide sequence ID" value="NZ_JACIJP010000001.1"/>
</dbReference>
<dbReference type="GO" id="GO:0003700">
    <property type="term" value="F:DNA-binding transcription factor activity"/>
    <property type="evidence" value="ECO:0007669"/>
    <property type="project" value="InterPro"/>
</dbReference>
<name>A0A841IXH3_9SPHN</name>
<dbReference type="SUPFAM" id="SSF53850">
    <property type="entry name" value="Periplasmic binding protein-like II"/>
    <property type="match status" value="1"/>
</dbReference>
<dbReference type="InterPro" id="IPR000847">
    <property type="entry name" value="LysR_HTH_N"/>
</dbReference>
<dbReference type="EMBL" id="JACIJP010000001">
    <property type="protein sequence ID" value="MBB6123363.1"/>
    <property type="molecule type" value="Genomic_DNA"/>
</dbReference>
<proteinExistence type="inferred from homology"/>
<organism evidence="6 7">
    <name type="scientific">Sphingobium subterraneum</name>
    <dbReference type="NCBI Taxonomy" id="627688"/>
    <lineage>
        <taxon>Bacteria</taxon>
        <taxon>Pseudomonadati</taxon>
        <taxon>Pseudomonadota</taxon>
        <taxon>Alphaproteobacteria</taxon>
        <taxon>Sphingomonadales</taxon>
        <taxon>Sphingomonadaceae</taxon>
        <taxon>Sphingobium</taxon>
    </lineage>
</organism>
<keyword evidence="4" id="KW-0804">Transcription</keyword>
<dbReference type="InterPro" id="IPR005119">
    <property type="entry name" value="LysR_subst-bd"/>
</dbReference>
<dbReference type="PRINTS" id="PR00039">
    <property type="entry name" value="HTHLYSR"/>
</dbReference>
<keyword evidence="3" id="KW-0238">DNA-binding</keyword>